<evidence type="ECO:0000256" key="3">
    <source>
        <dbReference type="ARBA" id="ARBA00023125"/>
    </source>
</evidence>
<evidence type="ECO:0000313" key="6">
    <source>
        <dbReference type="EMBL" id="MCC2168242.1"/>
    </source>
</evidence>
<evidence type="ECO:0000313" key="7">
    <source>
        <dbReference type="Proteomes" id="UP001199355"/>
    </source>
</evidence>
<proteinExistence type="predicted"/>
<dbReference type="PANTHER" id="PTHR11361">
    <property type="entry name" value="DNA MISMATCH REPAIR PROTEIN MUTS FAMILY MEMBER"/>
    <property type="match status" value="1"/>
</dbReference>
<dbReference type="Gene3D" id="3.40.50.300">
    <property type="entry name" value="P-loop containing nucleotide triphosphate hydrolases"/>
    <property type="match status" value="1"/>
</dbReference>
<feature type="domain" description="DNA mismatch repair proteins mutS family" evidence="5">
    <location>
        <begin position="364"/>
        <end position="550"/>
    </location>
</feature>
<reference evidence="6 7" key="1">
    <citation type="submission" date="2021-10" db="EMBL/GenBank/DDBJ databases">
        <title>Anaerobic single-cell dispensing facilitates the cultivation of human gut bacteria.</title>
        <authorList>
            <person name="Afrizal A."/>
        </authorList>
    </citation>
    <scope>NUCLEOTIDE SEQUENCE [LARGE SCALE GENOMIC DNA]</scope>
    <source>
        <strain evidence="6 7">CLA-AA-H244</strain>
    </source>
</reference>
<keyword evidence="4" id="KW-0812">Transmembrane</keyword>
<evidence type="ECO:0000256" key="2">
    <source>
        <dbReference type="ARBA" id="ARBA00022840"/>
    </source>
</evidence>
<organism evidence="6 7">
    <name type="scientific">Gallintestinimicrobium propionicum</name>
    <dbReference type="NCBI Taxonomy" id="2981770"/>
    <lineage>
        <taxon>Bacteria</taxon>
        <taxon>Bacillati</taxon>
        <taxon>Bacillota</taxon>
        <taxon>Clostridia</taxon>
        <taxon>Lachnospirales</taxon>
        <taxon>Lachnospiraceae</taxon>
        <taxon>Gallintestinimicrobium</taxon>
    </lineage>
</organism>
<dbReference type="SUPFAM" id="SSF48334">
    <property type="entry name" value="DNA repair protein MutS, domain III"/>
    <property type="match status" value="1"/>
</dbReference>
<evidence type="ECO:0000256" key="4">
    <source>
        <dbReference type="SAM" id="Phobius"/>
    </source>
</evidence>
<dbReference type="SMART" id="SM00534">
    <property type="entry name" value="MUTSac"/>
    <property type="match status" value="1"/>
</dbReference>
<dbReference type="Proteomes" id="UP001199355">
    <property type="component" value="Unassembled WGS sequence"/>
</dbReference>
<protein>
    <recommendedName>
        <fullName evidence="5">DNA mismatch repair proteins mutS family domain-containing protein</fullName>
    </recommendedName>
</protein>
<keyword evidence="3" id="KW-0238">DNA-binding</keyword>
<comment type="caution">
    <text evidence="6">The sequence shown here is derived from an EMBL/GenBank/DDBJ whole genome shotgun (WGS) entry which is preliminary data.</text>
</comment>
<dbReference type="GO" id="GO:0140664">
    <property type="term" value="F:ATP-dependent DNA damage sensor activity"/>
    <property type="evidence" value="ECO:0007669"/>
    <property type="project" value="InterPro"/>
</dbReference>
<dbReference type="EMBL" id="JAJEQF010000030">
    <property type="protein sequence ID" value="MCC2168242.1"/>
    <property type="molecule type" value="Genomic_DNA"/>
</dbReference>
<dbReference type="GO" id="GO:0030983">
    <property type="term" value="F:mismatched DNA binding"/>
    <property type="evidence" value="ECO:0007669"/>
    <property type="project" value="InterPro"/>
</dbReference>
<name>A0AAE3DN40_9FIRM</name>
<dbReference type="AlphaFoldDB" id="A0AAE3DN40"/>
<dbReference type="Gene3D" id="1.10.1420.10">
    <property type="match status" value="1"/>
</dbReference>
<dbReference type="GO" id="GO:0005829">
    <property type="term" value="C:cytosol"/>
    <property type="evidence" value="ECO:0007669"/>
    <property type="project" value="TreeGrafter"/>
</dbReference>
<dbReference type="InterPro" id="IPR036187">
    <property type="entry name" value="DNA_mismatch_repair_MutS_sf"/>
</dbReference>
<dbReference type="GO" id="GO:0005524">
    <property type="term" value="F:ATP binding"/>
    <property type="evidence" value="ECO:0007669"/>
    <property type="project" value="UniProtKB-KW"/>
</dbReference>
<keyword evidence="4" id="KW-1133">Transmembrane helix</keyword>
<dbReference type="InterPro" id="IPR000432">
    <property type="entry name" value="DNA_mismatch_repair_MutS_C"/>
</dbReference>
<evidence type="ECO:0000259" key="5">
    <source>
        <dbReference type="SMART" id="SM00534"/>
    </source>
</evidence>
<dbReference type="GO" id="GO:0006298">
    <property type="term" value="P:mismatch repair"/>
    <property type="evidence" value="ECO:0007669"/>
    <property type="project" value="InterPro"/>
</dbReference>
<keyword evidence="1" id="KW-0547">Nucleotide-binding</keyword>
<keyword evidence="4" id="KW-0472">Membrane</keyword>
<dbReference type="Pfam" id="PF00488">
    <property type="entry name" value="MutS_V"/>
    <property type="match status" value="1"/>
</dbReference>
<evidence type="ECO:0000256" key="1">
    <source>
        <dbReference type="ARBA" id="ARBA00022741"/>
    </source>
</evidence>
<keyword evidence="7" id="KW-1185">Reference proteome</keyword>
<dbReference type="InterPro" id="IPR027417">
    <property type="entry name" value="P-loop_NTPase"/>
</dbReference>
<gene>
    <name evidence="6" type="ORF">LKD45_11175</name>
</gene>
<dbReference type="InterPro" id="IPR045076">
    <property type="entry name" value="MutS"/>
</dbReference>
<dbReference type="SUPFAM" id="SSF52540">
    <property type="entry name" value="P-loop containing nucleoside triphosphate hydrolases"/>
    <property type="match status" value="1"/>
</dbReference>
<feature type="transmembrane region" description="Helical" evidence="4">
    <location>
        <begin position="154"/>
        <end position="178"/>
    </location>
</feature>
<accession>A0AAE3DN40</accession>
<dbReference type="PANTHER" id="PTHR11361:SF152">
    <property type="entry name" value="DNA MISMATCH REPAIR PROTEIN"/>
    <property type="match status" value="1"/>
</dbReference>
<keyword evidence="2" id="KW-0067">ATP-binding</keyword>
<sequence length="560" mass="63081">MFLKGLWDQHRAQKWNREQLRKSFGKAGRTEYADGELNGIVRYFEKHPKDFQIDDITWNDLNLDEIFLRMNNTCSSAGQEYLYAMLRSPSFEEKELQEREKLLEFLEQDEETRVRMQEIFFKIGRTGKYSLYDYMDFLDVLGERKNGKHLLVDLLFFLAIAAAFVSPPLGLCGVSIVMCFNITTYLKEKKQIEPYLTSFHYIFRLIRGAEELSGIHAQQLEGRLSKVRKLLPQFGKLNRSASLGMRTSSGDPMGIVADYINMMLHLDIIGFNIMLHAVREQTENIDRLVTIVGELDALIAAAGFRHSLPAWCVPKLTAAETVADGAAHGAVESSGQHFEAVSLQLEQLYHPLLADPVKNDIKTTNGVLLTGSNASGKSTFLKAVALNMILAQTIHTCCADYCQSSYWRVMTSMALRDDLGSGESYYIVEIRSLKRILDAAQSPGAPVLCFVDEVLRGTNTVERIAASTQILKSLHKPGVCCFAATHDVELTGLLEAEYDNYHFEEQIADGDISFPYLLMPGRATSRNAIRLLEMMGYSEEIIKKADDQAAEFLKTGVWKA</sequence>
<dbReference type="RefSeq" id="WP_308728582.1">
    <property type="nucleotide sequence ID" value="NZ_JAJEQF010000030.1"/>
</dbReference>